<reference evidence="2" key="1">
    <citation type="journal article" date="2019" name="Int. J. Syst. Evol. Microbiol.">
        <title>The Global Catalogue of Microorganisms (GCM) 10K type strain sequencing project: providing services to taxonomists for standard genome sequencing and annotation.</title>
        <authorList>
            <consortium name="The Broad Institute Genomics Platform"/>
            <consortium name="The Broad Institute Genome Sequencing Center for Infectious Disease"/>
            <person name="Wu L."/>
            <person name="Ma J."/>
        </authorList>
    </citation>
    <scope>NUCLEOTIDE SEQUENCE [LARGE SCALE GENOMIC DNA]</scope>
    <source>
        <strain evidence="2">KCTC 42739</strain>
    </source>
</reference>
<name>A0ABV7SYI9_9SPHN</name>
<dbReference type="RefSeq" id="WP_261292947.1">
    <property type="nucleotide sequence ID" value="NZ_JANQBK010000001.1"/>
</dbReference>
<gene>
    <name evidence="1" type="ORF">ACFONA_13520</name>
</gene>
<dbReference type="Proteomes" id="UP001595713">
    <property type="component" value="Unassembled WGS sequence"/>
</dbReference>
<dbReference type="Gene3D" id="2.40.360.20">
    <property type="match status" value="1"/>
</dbReference>
<sequence>MNGFVPLPRRDGLISYRHADGGLWGTERWGIARGADGRRVLTTHCEMEIGSDHVVRDSVISVDAAFQPCDAYVRIMNHGRLTGSGWFRFDQTHAECETFTAAEGRLSQTIPIQRPIRGFGVHALQSDAWLGADFPFEEGPGHVKFWGQNLMHSLHHLGASGPFFATTQSGLEYVGTETVTVPAGTFECRRIRLKGTTNAHPPYDMWLSTDGDHLYVKGLVEGYMASVFELEELAGAPIDEQRAPVDAA</sequence>
<keyword evidence="2" id="KW-1185">Reference proteome</keyword>
<evidence type="ECO:0000313" key="2">
    <source>
        <dbReference type="Proteomes" id="UP001595713"/>
    </source>
</evidence>
<dbReference type="EMBL" id="JBHRXP010000007">
    <property type="protein sequence ID" value="MFC3581186.1"/>
    <property type="molecule type" value="Genomic_DNA"/>
</dbReference>
<organism evidence="1 2">
    <name type="scientific">Sphingomonas hylomeconis</name>
    <dbReference type="NCBI Taxonomy" id="1395958"/>
    <lineage>
        <taxon>Bacteria</taxon>
        <taxon>Pseudomonadati</taxon>
        <taxon>Pseudomonadota</taxon>
        <taxon>Alphaproteobacteria</taxon>
        <taxon>Sphingomonadales</taxon>
        <taxon>Sphingomonadaceae</taxon>
        <taxon>Sphingomonas</taxon>
    </lineage>
</organism>
<proteinExistence type="predicted"/>
<comment type="caution">
    <text evidence="1">The sequence shown here is derived from an EMBL/GenBank/DDBJ whole genome shotgun (WGS) entry which is preliminary data.</text>
</comment>
<evidence type="ECO:0000313" key="1">
    <source>
        <dbReference type="EMBL" id="MFC3581186.1"/>
    </source>
</evidence>
<accession>A0ABV7SYI9</accession>
<protein>
    <submittedName>
        <fullName evidence="1">DUF3108 domain-containing protein</fullName>
    </submittedName>
</protein>